<dbReference type="Gramene" id="OMO81170">
    <property type="protein sequence ID" value="OMO81170"/>
    <property type="gene ID" value="CCACVL1_12569"/>
</dbReference>
<comment type="caution">
    <text evidence="2">The sequence shown here is derived from an EMBL/GenBank/DDBJ whole genome shotgun (WGS) entry which is preliminary data.</text>
</comment>
<feature type="region of interest" description="Disordered" evidence="1">
    <location>
        <begin position="37"/>
        <end position="95"/>
    </location>
</feature>
<gene>
    <name evidence="2" type="ORF">CCACVL1_12569</name>
</gene>
<evidence type="ECO:0000256" key="1">
    <source>
        <dbReference type="SAM" id="MobiDB-lite"/>
    </source>
</evidence>
<dbReference type="Proteomes" id="UP000188268">
    <property type="component" value="Unassembled WGS sequence"/>
</dbReference>
<accession>A0A1R3IF25</accession>
<keyword evidence="3" id="KW-1185">Reference proteome</keyword>
<organism evidence="2 3">
    <name type="scientific">Corchorus capsularis</name>
    <name type="common">Jute</name>
    <dbReference type="NCBI Taxonomy" id="210143"/>
    <lineage>
        <taxon>Eukaryota</taxon>
        <taxon>Viridiplantae</taxon>
        <taxon>Streptophyta</taxon>
        <taxon>Embryophyta</taxon>
        <taxon>Tracheophyta</taxon>
        <taxon>Spermatophyta</taxon>
        <taxon>Magnoliopsida</taxon>
        <taxon>eudicotyledons</taxon>
        <taxon>Gunneridae</taxon>
        <taxon>Pentapetalae</taxon>
        <taxon>rosids</taxon>
        <taxon>malvids</taxon>
        <taxon>Malvales</taxon>
        <taxon>Malvaceae</taxon>
        <taxon>Grewioideae</taxon>
        <taxon>Apeibeae</taxon>
        <taxon>Corchorus</taxon>
    </lineage>
</organism>
<sequence>MTMSEYIVETGKATKRRRYKDKMKVLLLRESHWAQRKTRAVQPKTNSVITHNPILREKKRTSLSPLSGEGTGGRNRVPISTPYKKKEKKEEAKTKAWRVIPSLKLKRSSDTKSFGLCSSSFQAK</sequence>
<name>A0A1R3IF25_COCAP</name>
<dbReference type="AlphaFoldDB" id="A0A1R3IF25"/>
<dbReference type="EMBL" id="AWWV01010210">
    <property type="protein sequence ID" value="OMO81170.1"/>
    <property type="molecule type" value="Genomic_DNA"/>
</dbReference>
<protein>
    <submittedName>
        <fullName evidence="2">Uncharacterized protein</fullName>
    </submittedName>
</protein>
<evidence type="ECO:0000313" key="2">
    <source>
        <dbReference type="EMBL" id="OMO81170.1"/>
    </source>
</evidence>
<proteinExistence type="predicted"/>
<reference evidence="2 3" key="1">
    <citation type="submission" date="2013-09" db="EMBL/GenBank/DDBJ databases">
        <title>Corchorus capsularis genome sequencing.</title>
        <authorList>
            <person name="Alam M."/>
            <person name="Haque M.S."/>
            <person name="Islam M.S."/>
            <person name="Emdad E.M."/>
            <person name="Islam M.M."/>
            <person name="Ahmed B."/>
            <person name="Halim A."/>
            <person name="Hossen Q.M.M."/>
            <person name="Hossain M.Z."/>
            <person name="Ahmed R."/>
            <person name="Khan M.M."/>
            <person name="Islam R."/>
            <person name="Rashid M.M."/>
            <person name="Khan S.A."/>
            <person name="Rahman M.S."/>
            <person name="Alam M."/>
        </authorList>
    </citation>
    <scope>NUCLEOTIDE SEQUENCE [LARGE SCALE GENOMIC DNA]</scope>
    <source>
        <strain evidence="3">cv. CVL-1</strain>
        <tissue evidence="2">Whole seedling</tissue>
    </source>
</reference>
<evidence type="ECO:0000313" key="3">
    <source>
        <dbReference type="Proteomes" id="UP000188268"/>
    </source>
</evidence>